<accession>A0A1G7HZE7</accession>
<keyword evidence="3" id="KW-1185">Reference proteome</keyword>
<reference evidence="3" key="1">
    <citation type="submission" date="2016-10" db="EMBL/GenBank/DDBJ databases">
        <authorList>
            <person name="Varghese N."/>
            <person name="Submissions S."/>
        </authorList>
    </citation>
    <scope>NUCLEOTIDE SEQUENCE [LARGE SCALE GENOMIC DNA]</scope>
    <source>
        <strain evidence="3">IBRC-M 10760</strain>
    </source>
</reference>
<protein>
    <submittedName>
        <fullName evidence="2">Uncharacterized protein</fullName>
    </submittedName>
</protein>
<evidence type="ECO:0000313" key="3">
    <source>
        <dbReference type="Proteomes" id="UP000199076"/>
    </source>
</evidence>
<dbReference type="RefSeq" id="WP_092688996.1">
    <property type="nucleotide sequence ID" value="NZ_FNBK01000003.1"/>
</dbReference>
<evidence type="ECO:0000313" key="2">
    <source>
        <dbReference type="EMBL" id="SDF05775.1"/>
    </source>
</evidence>
<feature type="compositionally biased region" description="Acidic residues" evidence="1">
    <location>
        <begin position="375"/>
        <end position="384"/>
    </location>
</feature>
<dbReference type="EMBL" id="FNBK01000003">
    <property type="protein sequence ID" value="SDF05775.1"/>
    <property type="molecule type" value="Genomic_DNA"/>
</dbReference>
<evidence type="ECO:0000256" key="1">
    <source>
        <dbReference type="SAM" id="MobiDB-lite"/>
    </source>
</evidence>
<dbReference type="OrthoDB" id="241716at2157"/>
<gene>
    <name evidence="2" type="ORF">SAMN05216218_103218</name>
</gene>
<feature type="compositionally biased region" description="Polar residues" evidence="1">
    <location>
        <begin position="394"/>
        <end position="409"/>
    </location>
</feature>
<organism evidence="2 3">
    <name type="scientific">Halorientalis regularis</name>
    <dbReference type="NCBI Taxonomy" id="660518"/>
    <lineage>
        <taxon>Archaea</taxon>
        <taxon>Methanobacteriati</taxon>
        <taxon>Methanobacteriota</taxon>
        <taxon>Stenosarchaea group</taxon>
        <taxon>Halobacteria</taxon>
        <taxon>Halobacteriales</taxon>
        <taxon>Haloarculaceae</taxon>
        <taxon>Halorientalis</taxon>
    </lineage>
</organism>
<feature type="compositionally biased region" description="Low complexity" evidence="1">
    <location>
        <begin position="347"/>
        <end position="374"/>
    </location>
</feature>
<dbReference type="Proteomes" id="UP000199076">
    <property type="component" value="Unassembled WGS sequence"/>
</dbReference>
<name>A0A1G7HZE7_9EURY</name>
<dbReference type="AlphaFoldDB" id="A0A1G7HZE7"/>
<dbReference type="STRING" id="660518.SAMN05216218_103218"/>
<sequence>MTVRYAPSNDSAPGGGILVLTLVATPAAGAQSTTDGNETAVGVEINTWTVTGLAIDENATERTRRTVAANLSVPTDNVLLQPANGTAEVFGPNLSTAAIADGVAAAGFSPNAVRRGATDRTRTAVVRVLQARLDMRRIDATAKTVTVDGIPHVVVTGANRTQVGAILRNQGRIEIIAHYPATTNGQTVYRETTILENEDFVRIGEARASRAFTDRPTVEVFLGVEAAREAAATVKRAGFTEDGVTACPDDAAENPDTAQGYCIYTYFNGEFVSARSLGGDIAWAINFQEYDEDPSVFLIAQTTAEARQLAATLRSGAFPVPLSVTPLSDSVRAAALETDSPVDEGTVDTPDTPTADTPDDVTPNEPTDSAPTTDETPDTPDEPATDTTAPESPTDASTTTPESTDNSTGVVTVTDAVGPGFSPATALVALVIVSCGLLATRLR</sequence>
<proteinExistence type="predicted"/>
<feature type="region of interest" description="Disordered" evidence="1">
    <location>
        <begin position="336"/>
        <end position="409"/>
    </location>
</feature>